<dbReference type="EMBL" id="JBCEVZ010000028">
    <property type="protein sequence ID" value="MEL5995075.1"/>
    <property type="molecule type" value="Genomic_DNA"/>
</dbReference>
<dbReference type="Proteomes" id="UP001479606">
    <property type="component" value="Unassembled WGS sequence"/>
</dbReference>
<dbReference type="RefSeq" id="WP_342298605.1">
    <property type="nucleotide sequence ID" value="NZ_JBCEVZ010000028.1"/>
</dbReference>
<name>A0ABU9LYM0_9BACT</name>
<evidence type="ECO:0000313" key="1">
    <source>
        <dbReference type="EMBL" id="MEL5995075.1"/>
    </source>
</evidence>
<accession>A0ABU9LYM0</accession>
<reference evidence="1 2" key="1">
    <citation type="journal article" date="2018" name="Arch. Microbiol.">
        <title>Hymenobacter segetis sp. nov., isolated from soil.</title>
        <authorList>
            <person name="Ten L.N."/>
            <person name="Lim S.J."/>
            <person name="Kim B.O."/>
            <person name="Kang I.K."/>
            <person name="Jung H.Y."/>
        </authorList>
    </citation>
    <scope>NUCLEOTIDE SEQUENCE [LARGE SCALE GENOMIC DNA]</scope>
    <source>
        <strain evidence="1 2">S7-3-11</strain>
    </source>
</reference>
<organism evidence="1 2">
    <name type="scientific">Hymenobacter segetis</name>
    <dbReference type="NCBI Taxonomy" id="2025509"/>
    <lineage>
        <taxon>Bacteria</taxon>
        <taxon>Pseudomonadati</taxon>
        <taxon>Bacteroidota</taxon>
        <taxon>Cytophagia</taxon>
        <taxon>Cytophagales</taxon>
        <taxon>Hymenobacteraceae</taxon>
        <taxon>Hymenobacter</taxon>
    </lineage>
</organism>
<protein>
    <submittedName>
        <fullName evidence="1">DUF6348 family protein</fullName>
    </submittedName>
</protein>
<feature type="non-terminal residue" evidence="1">
    <location>
        <position position="1"/>
    </location>
</feature>
<gene>
    <name evidence="1" type="ORF">AAFH49_12730</name>
</gene>
<proteinExistence type="predicted"/>
<comment type="caution">
    <text evidence="1">The sequence shown here is derived from an EMBL/GenBank/DDBJ whole genome shotgun (WGS) entry which is preliminary data.</text>
</comment>
<keyword evidence="2" id="KW-1185">Reference proteome</keyword>
<dbReference type="InterPro" id="IPR045929">
    <property type="entry name" value="DUF6348"/>
</dbReference>
<sequence>VLDWVALPEGTRWHPVAGPLQVQGAWTGVADLDPDHFVQLLAPLVQALPLHRPFHWVKVYQSRQPNGDFIGECLRDNAPWEAALPLLQADAATWPWQAQFAGKKQFLLFRRCG</sequence>
<dbReference type="Pfam" id="PF19875">
    <property type="entry name" value="DUF6348"/>
    <property type="match status" value="1"/>
</dbReference>
<evidence type="ECO:0000313" key="2">
    <source>
        <dbReference type="Proteomes" id="UP001479606"/>
    </source>
</evidence>